<dbReference type="InterPro" id="IPR029063">
    <property type="entry name" value="SAM-dependent_MTases_sf"/>
</dbReference>
<evidence type="ECO:0000256" key="3">
    <source>
        <dbReference type="ARBA" id="ARBA00022679"/>
    </source>
</evidence>
<dbReference type="EMBL" id="KI392591">
    <property type="protein sequence ID" value="ERN13205.1"/>
    <property type="molecule type" value="Genomic_DNA"/>
</dbReference>
<dbReference type="EC" id="2.1.1.37" evidence="1"/>
<dbReference type="Gene3D" id="3.40.50.150">
    <property type="entry name" value="Vaccinia Virus protein VP39"/>
    <property type="match status" value="1"/>
</dbReference>
<evidence type="ECO:0000256" key="1">
    <source>
        <dbReference type="ARBA" id="ARBA00011975"/>
    </source>
</evidence>
<gene>
    <name evidence="5" type="ORF">AMTR_s00040p00220570</name>
</gene>
<dbReference type="HOGENOM" id="CLU_123542_0_0_1"/>
<dbReference type="eggNOG" id="ENOG502QPKK">
    <property type="taxonomic scope" value="Eukaryota"/>
</dbReference>
<dbReference type="SUPFAM" id="SSF53335">
    <property type="entry name" value="S-adenosyl-L-methionine-dependent methyltransferases"/>
    <property type="match status" value="1"/>
</dbReference>
<sequence>MSGSIHYCISDTKSVSLGMKLSKDQEKKLPFWGEVQLIIGSLPEVTDGKDLINEHEWNRATTLLSYVDFLRPNFFLLASDKKLVTLPTNQIFRLTFKTLLQLGYQVRYGIIEAGCHGVPQAGRKSFIVAAYYDEILPEWPEPMHVSLCTNCDIGAPFRSITIKDSIGDLMLCLDWDLEEGFLYVRSLLP</sequence>
<protein>
    <recommendedName>
        <fullName evidence="1">DNA (cytosine-5-)-methyltransferase</fullName>
        <ecNumber evidence="1">2.1.1.37</ecNumber>
    </recommendedName>
</protein>
<evidence type="ECO:0000256" key="4">
    <source>
        <dbReference type="ARBA" id="ARBA00022691"/>
    </source>
</evidence>
<name>W1Q011_AMBTC</name>
<dbReference type="GO" id="GO:0032259">
    <property type="term" value="P:methylation"/>
    <property type="evidence" value="ECO:0007669"/>
    <property type="project" value="UniProtKB-KW"/>
</dbReference>
<evidence type="ECO:0000313" key="6">
    <source>
        <dbReference type="Proteomes" id="UP000017836"/>
    </source>
</evidence>
<accession>W1Q011</accession>
<keyword evidence="2" id="KW-0489">Methyltransferase</keyword>
<proteinExistence type="predicted"/>
<dbReference type="PANTHER" id="PTHR10629">
    <property type="entry name" value="CYTOSINE-SPECIFIC METHYLTRANSFERASE"/>
    <property type="match status" value="1"/>
</dbReference>
<dbReference type="Proteomes" id="UP000017836">
    <property type="component" value="Unassembled WGS sequence"/>
</dbReference>
<dbReference type="InterPro" id="IPR001525">
    <property type="entry name" value="C5_MeTfrase"/>
</dbReference>
<dbReference type="InterPro" id="IPR050390">
    <property type="entry name" value="C5-Methyltransferase"/>
</dbReference>
<evidence type="ECO:0000256" key="2">
    <source>
        <dbReference type="ARBA" id="ARBA00022603"/>
    </source>
</evidence>
<keyword evidence="4" id="KW-0949">S-adenosyl-L-methionine</keyword>
<dbReference type="AlphaFoldDB" id="W1Q011"/>
<keyword evidence="3" id="KW-0808">Transferase</keyword>
<evidence type="ECO:0000313" key="5">
    <source>
        <dbReference type="EMBL" id="ERN13205.1"/>
    </source>
</evidence>
<dbReference type="Pfam" id="PF00145">
    <property type="entry name" value="DNA_methylase"/>
    <property type="match status" value="1"/>
</dbReference>
<keyword evidence="6" id="KW-1185">Reference proteome</keyword>
<dbReference type="PANTHER" id="PTHR10629:SF52">
    <property type="entry name" value="DNA (CYTOSINE-5)-METHYLTRANSFERASE 1"/>
    <property type="match status" value="1"/>
</dbReference>
<reference evidence="6" key="1">
    <citation type="journal article" date="2013" name="Science">
        <title>The Amborella genome and the evolution of flowering plants.</title>
        <authorList>
            <consortium name="Amborella Genome Project"/>
        </authorList>
    </citation>
    <scope>NUCLEOTIDE SEQUENCE [LARGE SCALE GENOMIC DNA]</scope>
</reference>
<dbReference type="GO" id="GO:0003886">
    <property type="term" value="F:DNA (cytosine-5-)-methyltransferase activity"/>
    <property type="evidence" value="ECO:0007669"/>
    <property type="project" value="UniProtKB-EC"/>
</dbReference>
<dbReference type="Gramene" id="ERN13205">
    <property type="protein sequence ID" value="ERN13205"/>
    <property type="gene ID" value="AMTR_s00040p00220570"/>
</dbReference>
<organism evidence="5 6">
    <name type="scientific">Amborella trichopoda</name>
    <dbReference type="NCBI Taxonomy" id="13333"/>
    <lineage>
        <taxon>Eukaryota</taxon>
        <taxon>Viridiplantae</taxon>
        <taxon>Streptophyta</taxon>
        <taxon>Embryophyta</taxon>
        <taxon>Tracheophyta</taxon>
        <taxon>Spermatophyta</taxon>
        <taxon>Magnoliopsida</taxon>
        <taxon>Amborellales</taxon>
        <taxon>Amborellaceae</taxon>
        <taxon>Amborella</taxon>
    </lineage>
</organism>